<dbReference type="Proteomes" id="UP000177325">
    <property type="component" value="Unassembled WGS sequence"/>
</dbReference>
<organism evidence="1 2">
    <name type="scientific">Candidatus Kaiserbacteria bacterium RIFCSPLOWO2_12_FULL_45_26</name>
    <dbReference type="NCBI Taxonomy" id="1798525"/>
    <lineage>
        <taxon>Bacteria</taxon>
        <taxon>Candidatus Kaiseribacteriota</taxon>
    </lineage>
</organism>
<evidence type="ECO:0000313" key="1">
    <source>
        <dbReference type="EMBL" id="OGG84825.1"/>
    </source>
</evidence>
<accession>A0A1F6FG46</accession>
<proteinExistence type="predicted"/>
<gene>
    <name evidence="1" type="ORF">A3G90_01965</name>
</gene>
<dbReference type="AlphaFoldDB" id="A0A1F6FG46"/>
<reference evidence="1 2" key="1">
    <citation type="journal article" date="2016" name="Nat. Commun.">
        <title>Thousands of microbial genomes shed light on interconnected biogeochemical processes in an aquifer system.</title>
        <authorList>
            <person name="Anantharaman K."/>
            <person name="Brown C.T."/>
            <person name="Hug L.A."/>
            <person name="Sharon I."/>
            <person name="Castelle C.J."/>
            <person name="Probst A.J."/>
            <person name="Thomas B.C."/>
            <person name="Singh A."/>
            <person name="Wilkins M.J."/>
            <person name="Karaoz U."/>
            <person name="Brodie E.L."/>
            <person name="Williams K.H."/>
            <person name="Hubbard S.S."/>
            <person name="Banfield J.F."/>
        </authorList>
    </citation>
    <scope>NUCLEOTIDE SEQUENCE [LARGE SCALE GENOMIC DNA]</scope>
</reference>
<dbReference type="EMBL" id="MFMM01000001">
    <property type="protein sequence ID" value="OGG84825.1"/>
    <property type="molecule type" value="Genomic_DNA"/>
</dbReference>
<sequence>MSQTRRVFISYAHVPNLGNVLQATSLGFAQMDVEIDFPIRNGDDLTKALNIGCERDGIQGKKIVVLNWQFFE</sequence>
<evidence type="ECO:0000313" key="2">
    <source>
        <dbReference type="Proteomes" id="UP000177325"/>
    </source>
</evidence>
<comment type="caution">
    <text evidence="1">The sequence shown here is derived from an EMBL/GenBank/DDBJ whole genome shotgun (WGS) entry which is preliminary data.</text>
</comment>
<protein>
    <submittedName>
        <fullName evidence="1">Uncharacterized protein</fullName>
    </submittedName>
</protein>
<name>A0A1F6FG46_9BACT</name>